<proteinExistence type="predicted"/>
<dbReference type="SUPFAM" id="SSF55347">
    <property type="entry name" value="Glyceraldehyde-3-phosphate dehydrogenase-like, C-terminal domain"/>
    <property type="match status" value="1"/>
</dbReference>
<keyword evidence="4" id="KW-1185">Reference proteome</keyword>
<dbReference type="SUPFAM" id="SSF51735">
    <property type="entry name" value="NAD(P)-binding Rossmann-fold domains"/>
    <property type="match status" value="1"/>
</dbReference>
<dbReference type="EMBL" id="JBHSMJ010000004">
    <property type="protein sequence ID" value="MFC5446808.1"/>
    <property type="molecule type" value="Genomic_DNA"/>
</dbReference>
<dbReference type="RefSeq" id="WP_270880494.1">
    <property type="nucleotide sequence ID" value="NZ_JAQFVF010000033.1"/>
</dbReference>
<sequence>MIHFAIIGCGHIANKHIEAIKRLEQAQLVALCDANQTRLQQLQEELKVDGYTDAADMLDHKPEIDVVCICTPSGLHVQHAIAAARAGKHLIIEKPVALTLEDIDAIRDAAAASQVKVTVVHPNRFRPAVQRLKWALDRNWFGKLSHVNVTLRWNRDQAYYDQSPWRGTRAMDGGVLMNQAIHSLDLIQWLIGPVADVKAMIDTRIRQIESEDVAVATLRFTSGVLGVVEASTTIYDKNLEESISVFGEHGYAVIGGPTANWIKHLNCAGLTREEANEWILEVEQNPFGIPGHQHIIEDMIAAIEEGREPIVTIEDGRNAVKLVLDICNDGLQQVTYQDLGGVVRT</sequence>
<accession>A0ABW0K097</accession>
<dbReference type="InterPro" id="IPR055170">
    <property type="entry name" value="GFO_IDH_MocA-like_dom"/>
</dbReference>
<feature type="domain" description="GFO/IDH/MocA-like oxidoreductase" evidence="2">
    <location>
        <begin position="129"/>
        <end position="252"/>
    </location>
</feature>
<organism evidence="3 4">
    <name type="scientific">Paenibacillus aestuarii</name>
    <dbReference type="NCBI Taxonomy" id="516965"/>
    <lineage>
        <taxon>Bacteria</taxon>
        <taxon>Bacillati</taxon>
        <taxon>Bacillota</taxon>
        <taxon>Bacilli</taxon>
        <taxon>Bacillales</taxon>
        <taxon>Paenibacillaceae</taxon>
        <taxon>Paenibacillus</taxon>
    </lineage>
</organism>
<dbReference type="Pfam" id="PF01408">
    <property type="entry name" value="GFO_IDH_MocA"/>
    <property type="match status" value="1"/>
</dbReference>
<feature type="domain" description="Gfo/Idh/MocA-like oxidoreductase N-terminal" evidence="1">
    <location>
        <begin position="2"/>
        <end position="120"/>
    </location>
</feature>
<dbReference type="Gene3D" id="3.40.50.720">
    <property type="entry name" value="NAD(P)-binding Rossmann-like Domain"/>
    <property type="match status" value="1"/>
</dbReference>
<dbReference type="PANTHER" id="PTHR43249:SF1">
    <property type="entry name" value="D-GLUCOSIDE 3-DEHYDROGENASE"/>
    <property type="match status" value="1"/>
</dbReference>
<dbReference type="Pfam" id="PF22725">
    <property type="entry name" value="GFO_IDH_MocA_C3"/>
    <property type="match status" value="1"/>
</dbReference>
<evidence type="ECO:0000313" key="3">
    <source>
        <dbReference type="EMBL" id="MFC5446808.1"/>
    </source>
</evidence>
<dbReference type="InterPro" id="IPR052515">
    <property type="entry name" value="Gfo/Idh/MocA_Oxidoreductase"/>
</dbReference>
<gene>
    <name evidence="3" type="ORF">ACFPOG_00895</name>
</gene>
<dbReference type="Gene3D" id="3.30.360.10">
    <property type="entry name" value="Dihydrodipicolinate Reductase, domain 2"/>
    <property type="match status" value="1"/>
</dbReference>
<evidence type="ECO:0000259" key="1">
    <source>
        <dbReference type="Pfam" id="PF01408"/>
    </source>
</evidence>
<dbReference type="InterPro" id="IPR036291">
    <property type="entry name" value="NAD(P)-bd_dom_sf"/>
</dbReference>
<dbReference type="InterPro" id="IPR000683">
    <property type="entry name" value="Gfo/Idh/MocA-like_OxRdtase_N"/>
</dbReference>
<comment type="caution">
    <text evidence="3">The sequence shown here is derived from an EMBL/GenBank/DDBJ whole genome shotgun (WGS) entry which is preliminary data.</text>
</comment>
<name>A0ABW0K097_9BACL</name>
<reference evidence="4" key="1">
    <citation type="journal article" date="2019" name="Int. J. Syst. Evol. Microbiol.">
        <title>The Global Catalogue of Microorganisms (GCM) 10K type strain sequencing project: providing services to taxonomists for standard genome sequencing and annotation.</title>
        <authorList>
            <consortium name="The Broad Institute Genomics Platform"/>
            <consortium name="The Broad Institute Genome Sequencing Center for Infectious Disease"/>
            <person name="Wu L."/>
            <person name="Ma J."/>
        </authorList>
    </citation>
    <scope>NUCLEOTIDE SEQUENCE [LARGE SCALE GENOMIC DNA]</scope>
    <source>
        <strain evidence="4">KACC 11904</strain>
    </source>
</reference>
<evidence type="ECO:0000259" key="2">
    <source>
        <dbReference type="Pfam" id="PF22725"/>
    </source>
</evidence>
<protein>
    <submittedName>
        <fullName evidence="3">Gfo/Idh/MocA family protein</fullName>
    </submittedName>
</protein>
<evidence type="ECO:0000313" key="4">
    <source>
        <dbReference type="Proteomes" id="UP001596044"/>
    </source>
</evidence>
<dbReference type="Proteomes" id="UP001596044">
    <property type="component" value="Unassembled WGS sequence"/>
</dbReference>
<dbReference type="PANTHER" id="PTHR43249">
    <property type="entry name" value="UDP-N-ACETYL-2-AMINO-2-DEOXY-D-GLUCURONATE OXIDASE"/>
    <property type="match status" value="1"/>
</dbReference>